<dbReference type="PANTHER" id="PTHR21666">
    <property type="entry name" value="PEPTIDASE-RELATED"/>
    <property type="match status" value="1"/>
</dbReference>
<dbReference type="Pfam" id="PF01551">
    <property type="entry name" value="Peptidase_M23"/>
    <property type="match status" value="1"/>
</dbReference>
<accession>A0A1F5MK77</accession>
<dbReference type="EMBL" id="MFDO01000007">
    <property type="protein sequence ID" value="OGE65774.1"/>
    <property type="molecule type" value="Genomic_DNA"/>
</dbReference>
<sequence length="202" mass="22116">MRIPRTTLNSKHSSHLRSFGIGAVIIAYLLGYQPTFAIPPIKQSIIEANFTQKQTIQAAAFEENVNLPHPGYLTTSYTKWHPGVDIATGLGMPIRPILKGVVSEVTYSFWGLGHFVIIDHEQGYRSTYGHMGRIFVKKGDPVTTSSIIGEVGMTGWTSGPHTHLELSRNGASVDPQTIIPVVPNFNDYAKASPLPQSQPPQP</sequence>
<evidence type="ECO:0000313" key="3">
    <source>
        <dbReference type="Proteomes" id="UP000178017"/>
    </source>
</evidence>
<dbReference type="AlphaFoldDB" id="A0A1F5MK77"/>
<dbReference type="Gene3D" id="2.70.70.10">
    <property type="entry name" value="Glucose Permease (Domain IIA)"/>
    <property type="match status" value="1"/>
</dbReference>
<gene>
    <name evidence="2" type="ORF">A3B49_04115</name>
</gene>
<dbReference type="InterPro" id="IPR011055">
    <property type="entry name" value="Dup_hybrid_motif"/>
</dbReference>
<dbReference type="GO" id="GO:0004222">
    <property type="term" value="F:metalloendopeptidase activity"/>
    <property type="evidence" value="ECO:0007669"/>
    <property type="project" value="TreeGrafter"/>
</dbReference>
<dbReference type="InterPro" id="IPR016047">
    <property type="entry name" value="M23ase_b-sheet_dom"/>
</dbReference>
<organism evidence="2 3">
    <name type="scientific">Candidatus Daviesbacteria bacterium RIFCSPLOWO2_01_FULL_40_24</name>
    <dbReference type="NCBI Taxonomy" id="1797787"/>
    <lineage>
        <taxon>Bacteria</taxon>
        <taxon>Candidatus Daviesiibacteriota</taxon>
    </lineage>
</organism>
<feature type="domain" description="M23ase beta-sheet core" evidence="1">
    <location>
        <begin position="81"/>
        <end position="175"/>
    </location>
</feature>
<dbReference type="SUPFAM" id="SSF51261">
    <property type="entry name" value="Duplicated hybrid motif"/>
    <property type="match status" value="1"/>
</dbReference>
<comment type="caution">
    <text evidence="2">The sequence shown here is derived from an EMBL/GenBank/DDBJ whole genome shotgun (WGS) entry which is preliminary data.</text>
</comment>
<evidence type="ECO:0000313" key="2">
    <source>
        <dbReference type="EMBL" id="OGE65774.1"/>
    </source>
</evidence>
<proteinExistence type="predicted"/>
<dbReference type="Proteomes" id="UP000178017">
    <property type="component" value="Unassembled WGS sequence"/>
</dbReference>
<dbReference type="InterPro" id="IPR050570">
    <property type="entry name" value="Cell_wall_metabolism_enzyme"/>
</dbReference>
<dbReference type="CDD" id="cd12797">
    <property type="entry name" value="M23_peptidase"/>
    <property type="match status" value="1"/>
</dbReference>
<evidence type="ECO:0000259" key="1">
    <source>
        <dbReference type="Pfam" id="PF01551"/>
    </source>
</evidence>
<protein>
    <recommendedName>
        <fullName evidence="1">M23ase beta-sheet core domain-containing protein</fullName>
    </recommendedName>
</protein>
<reference evidence="2 3" key="1">
    <citation type="journal article" date="2016" name="Nat. Commun.">
        <title>Thousands of microbial genomes shed light on interconnected biogeochemical processes in an aquifer system.</title>
        <authorList>
            <person name="Anantharaman K."/>
            <person name="Brown C.T."/>
            <person name="Hug L.A."/>
            <person name="Sharon I."/>
            <person name="Castelle C.J."/>
            <person name="Probst A.J."/>
            <person name="Thomas B.C."/>
            <person name="Singh A."/>
            <person name="Wilkins M.J."/>
            <person name="Karaoz U."/>
            <person name="Brodie E.L."/>
            <person name="Williams K.H."/>
            <person name="Hubbard S.S."/>
            <person name="Banfield J.F."/>
        </authorList>
    </citation>
    <scope>NUCLEOTIDE SEQUENCE [LARGE SCALE GENOMIC DNA]</scope>
</reference>
<dbReference type="PANTHER" id="PTHR21666:SF270">
    <property type="entry name" value="MUREIN HYDROLASE ACTIVATOR ENVC"/>
    <property type="match status" value="1"/>
</dbReference>
<name>A0A1F5MK77_9BACT</name>